<reference evidence="1 2" key="2">
    <citation type="submission" date="2020-05" db="EMBL/GenBank/DDBJ databases">
        <authorList>
            <person name="Khan S.A."/>
            <person name="Jeon C.O."/>
            <person name="Chun B.H."/>
        </authorList>
    </citation>
    <scope>NUCLEOTIDE SEQUENCE [LARGE SCALE GENOMIC DNA]</scope>
    <source>
        <strain evidence="1 2">H242</strain>
    </source>
</reference>
<protein>
    <submittedName>
        <fullName evidence="1">Uncharacterized protein</fullName>
    </submittedName>
</protein>
<proteinExistence type="predicted"/>
<keyword evidence="2" id="KW-1185">Reference proteome</keyword>
<dbReference type="Proteomes" id="UP000500826">
    <property type="component" value="Chromosome"/>
</dbReference>
<reference evidence="1 2" key="1">
    <citation type="submission" date="2020-05" db="EMBL/GenBank/DDBJ databases">
        <title>Ramlibacter rhizophilus sp. nov., isolated from rhizosphere soil of national flower Mugunghwa from South Korea.</title>
        <authorList>
            <person name="Zheng-Fei Y."/>
            <person name="Huan T."/>
        </authorList>
    </citation>
    <scope>NUCLEOTIDE SEQUENCE [LARGE SCALE GENOMIC DNA]</scope>
    <source>
        <strain evidence="1 2">H242</strain>
    </source>
</reference>
<organism evidence="1 2">
    <name type="scientific">Ramlibacter terrae</name>
    <dbReference type="NCBI Taxonomy" id="2732511"/>
    <lineage>
        <taxon>Bacteria</taxon>
        <taxon>Pseudomonadati</taxon>
        <taxon>Pseudomonadota</taxon>
        <taxon>Betaproteobacteria</taxon>
        <taxon>Burkholderiales</taxon>
        <taxon>Comamonadaceae</taxon>
        <taxon>Ramlibacter</taxon>
    </lineage>
</organism>
<evidence type="ECO:0000313" key="1">
    <source>
        <dbReference type="EMBL" id="QJW84393.1"/>
    </source>
</evidence>
<evidence type="ECO:0000313" key="2">
    <source>
        <dbReference type="Proteomes" id="UP000500826"/>
    </source>
</evidence>
<accession>A0ABX6P2U1</accession>
<gene>
    <name evidence="1" type="ORF">HK414_13180</name>
</gene>
<sequence length="129" mass="14038">MASAQQAEELPPGPTADKLIECASAHTQNIQLLEAAKQDAKPLYPTLGYFKMAGEAYSSKAYAAQKFQESRAALTAKMDSAFAEPEVARRFAIEIFARDLDAQLAECTRFQRANVAAIRARLVSSGLIK</sequence>
<name>A0ABX6P2U1_9BURK</name>
<dbReference type="EMBL" id="CP053418">
    <property type="protein sequence ID" value="QJW84393.1"/>
    <property type="molecule type" value="Genomic_DNA"/>
</dbReference>